<proteinExistence type="predicted"/>
<feature type="non-terminal residue" evidence="1">
    <location>
        <position position="1"/>
    </location>
</feature>
<organism evidence="1 2">
    <name type="scientific">Racocetra fulgida</name>
    <dbReference type="NCBI Taxonomy" id="60492"/>
    <lineage>
        <taxon>Eukaryota</taxon>
        <taxon>Fungi</taxon>
        <taxon>Fungi incertae sedis</taxon>
        <taxon>Mucoromycota</taxon>
        <taxon>Glomeromycotina</taxon>
        <taxon>Glomeromycetes</taxon>
        <taxon>Diversisporales</taxon>
        <taxon>Gigasporaceae</taxon>
        <taxon>Racocetra</taxon>
    </lineage>
</organism>
<accession>A0A9N9N7S9</accession>
<sequence length="67" mass="7472">FGSGIDSNFNTSCRVKFNSGLGSQSIDFGSGHLKFLRETRSENILISLNDTSITAEEIEIFEIRIMQ</sequence>
<dbReference type="EMBL" id="CAJVPZ010022148">
    <property type="protein sequence ID" value="CAG8710447.1"/>
    <property type="molecule type" value="Genomic_DNA"/>
</dbReference>
<evidence type="ECO:0000313" key="1">
    <source>
        <dbReference type="EMBL" id="CAG8710447.1"/>
    </source>
</evidence>
<protein>
    <submittedName>
        <fullName evidence="1">10020_t:CDS:1</fullName>
    </submittedName>
</protein>
<evidence type="ECO:0000313" key="2">
    <source>
        <dbReference type="Proteomes" id="UP000789396"/>
    </source>
</evidence>
<name>A0A9N9N7S9_9GLOM</name>
<dbReference type="Proteomes" id="UP000789396">
    <property type="component" value="Unassembled WGS sequence"/>
</dbReference>
<gene>
    <name evidence="1" type="ORF">RFULGI_LOCUS10809</name>
</gene>
<comment type="caution">
    <text evidence="1">The sequence shown here is derived from an EMBL/GenBank/DDBJ whole genome shotgun (WGS) entry which is preliminary data.</text>
</comment>
<reference evidence="1" key="1">
    <citation type="submission" date="2021-06" db="EMBL/GenBank/DDBJ databases">
        <authorList>
            <person name="Kallberg Y."/>
            <person name="Tangrot J."/>
            <person name="Rosling A."/>
        </authorList>
    </citation>
    <scope>NUCLEOTIDE SEQUENCE</scope>
    <source>
        <strain evidence="1">IN212</strain>
    </source>
</reference>
<dbReference type="OrthoDB" id="10565060at2759"/>
<keyword evidence="2" id="KW-1185">Reference proteome</keyword>
<dbReference type="AlphaFoldDB" id="A0A9N9N7S9"/>